<accession>A0AAE1ST29</accession>
<dbReference type="EMBL" id="JAVYJV010000003">
    <property type="protein sequence ID" value="KAK4375394.1"/>
    <property type="molecule type" value="Genomic_DNA"/>
</dbReference>
<reference evidence="6" key="1">
    <citation type="submission" date="2023-12" db="EMBL/GenBank/DDBJ databases">
        <title>Genome assembly of Anisodus tanguticus.</title>
        <authorList>
            <person name="Wang Y.-J."/>
        </authorList>
    </citation>
    <scope>NUCLEOTIDE SEQUENCE</scope>
    <source>
        <strain evidence="6">KB-2021</strain>
        <tissue evidence="6">Leaf</tissue>
    </source>
</reference>
<keyword evidence="7" id="KW-1185">Reference proteome</keyword>
<name>A0AAE1ST29_9SOLA</name>
<keyword evidence="2" id="KW-0328">Glycosyltransferase</keyword>
<dbReference type="PANTHER" id="PTHR31042">
    <property type="entry name" value="CORE-2/I-BRANCHING BETA-1,6-N-ACETYLGLUCOSAMINYLTRANSFERASE FAMILY PROTEIN-RELATED"/>
    <property type="match status" value="1"/>
</dbReference>
<evidence type="ECO:0000256" key="4">
    <source>
        <dbReference type="ARBA" id="ARBA00023136"/>
    </source>
</evidence>
<sequence>MIQSRIQPCYQETNSLENWIRPPSNLQHSMNDTELLWRASLVPQIKTWPFKRTPKIAFMFLTRGPLPLAPLWERFFKGNEELYSIYIHNLPSYKSDFPPSSVFHRRQIPNQVVEWGKISATDAERRLLANALLDISNEWFVLLSEACIPLHNFSVVYRYISGSRHSFMSAFDDPGPVGRGRYNKKMSPEVKISQWRKGSQWFEVNKKLAIDIVKDEVYYPKFKEFCKPPCYADEHYFPTMLHIQSPHLLENRDLTWVDWSRGGAHPATFGKADVTDQFLKKLTEGHGTCVYNNQTTSLCVLFARKFSPSTLDPLLKRSPKYLGF</sequence>
<evidence type="ECO:0000256" key="1">
    <source>
        <dbReference type="ARBA" id="ARBA00004606"/>
    </source>
</evidence>
<dbReference type="InterPro" id="IPR044174">
    <property type="entry name" value="BC10-like"/>
</dbReference>
<keyword evidence="5" id="KW-0325">Glycoprotein</keyword>
<keyword evidence="4" id="KW-0472">Membrane</keyword>
<dbReference type="Proteomes" id="UP001291623">
    <property type="component" value="Unassembled WGS sequence"/>
</dbReference>
<dbReference type="InterPro" id="IPR003406">
    <property type="entry name" value="Glyco_trans_14"/>
</dbReference>
<comment type="caution">
    <text evidence="6">The sequence shown here is derived from an EMBL/GenBank/DDBJ whole genome shotgun (WGS) entry which is preliminary data.</text>
</comment>
<dbReference type="PANTHER" id="PTHR31042:SF74">
    <property type="entry name" value="ACETYLGLUCOSAMINYLTRANSFERASE"/>
    <property type="match status" value="1"/>
</dbReference>
<evidence type="ECO:0000256" key="3">
    <source>
        <dbReference type="ARBA" id="ARBA00022679"/>
    </source>
</evidence>
<dbReference type="AlphaFoldDB" id="A0AAE1ST29"/>
<dbReference type="GO" id="GO:0016020">
    <property type="term" value="C:membrane"/>
    <property type="evidence" value="ECO:0007669"/>
    <property type="project" value="UniProtKB-SubCell"/>
</dbReference>
<gene>
    <name evidence="6" type="ORF">RND71_006071</name>
</gene>
<evidence type="ECO:0008006" key="8">
    <source>
        <dbReference type="Google" id="ProtNLM"/>
    </source>
</evidence>
<proteinExistence type="predicted"/>
<keyword evidence="3" id="KW-0808">Transferase</keyword>
<evidence type="ECO:0000256" key="2">
    <source>
        <dbReference type="ARBA" id="ARBA00022676"/>
    </source>
</evidence>
<dbReference type="Pfam" id="PF02485">
    <property type="entry name" value="Branch"/>
    <property type="match status" value="1"/>
</dbReference>
<protein>
    <recommendedName>
        <fullName evidence="8">Core-2/I-branching beta-1,6-N-acetylglucosaminyltransferase family protein</fullName>
    </recommendedName>
</protein>
<evidence type="ECO:0000313" key="7">
    <source>
        <dbReference type="Proteomes" id="UP001291623"/>
    </source>
</evidence>
<dbReference type="GO" id="GO:0016757">
    <property type="term" value="F:glycosyltransferase activity"/>
    <property type="evidence" value="ECO:0007669"/>
    <property type="project" value="UniProtKB-KW"/>
</dbReference>
<evidence type="ECO:0000256" key="5">
    <source>
        <dbReference type="ARBA" id="ARBA00023180"/>
    </source>
</evidence>
<evidence type="ECO:0000313" key="6">
    <source>
        <dbReference type="EMBL" id="KAK4375394.1"/>
    </source>
</evidence>
<organism evidence="6 7">
    <name type="scientific">Anisodus tanguticus</name>
    <dbReference type="NCBI Taxonomy" id="243964"/>
    <lineage>
        <taxon>Eukaryota</taxon>
        <taxon>Viridiplantae</taxon>
        <taxon>Streptophyta</taxon>
        <taxon>Embryophyta</taxon>
        <taxon>Tracheophyta</taxon>
        <taxon>Spermatophyta</taxon>
        <taxon>Magnoliopsida</taxon>
        <taxon>eudicotyledons</taxon>
        <taxon>Gunneridae</taxon>
        <taxon>Pentapetalae</taxon>
        <taxon>asterids</taxon>
        <taxon>lamiids</taxon>
        <taxon>Solanales</taxon>
        <taxon>Solanaceae</taxon>
        <taxon>Solanoideae</taxon>
        <taxon>Hyoscyameae</taxon>
        <taxon>Anisodus</taxon>
    </lineage>
</organism>
<comment type="subcellular location">
    <subcellularLocation>
        <location evidence="1">Membrane</location>
        <topology evidence="1">Single-pass type II membrane protein</topology>
    </subcellularLocation>
</comment>